<dbReference type="Proteomes" id="UP000824248">
    <property type="component" value="Unassembled WGS sequence"/>
</dbReference>
<evidence type="ECO:0000256" key="1">
    <source>
        <dbReference type="ARBA" id="ARBA00023015"/>
    </source>
</evidence>
<dbReference type="AlphaFoldDB" id="A0A9D1WLS3"/>
<proteinExistence type="inferred from homology"/>
<gene>
    <name evidence="4" type="primary">rsd</name>
    <name evidence="4" type="ORF">H9854_05010</name>
</gene>
<keyword evidence="2 3" id="KW-0804">Transcription</keyword>
<name>A0A9D1WLS3_9GAMM</name>
<dbReference type="Gene3D" id="1.20.120.1370">
    <property type="entry name" value="Regulator of RNA polymerase sigma(70) subunit, domain 4"/>
    <property type="match status" value="1"/>
</dbReference>
<accession>A0A9D1WLS3</accession>
<evidence type="ECO:0000313" key="5">
    <source>
        <dbReference type="Proteomes" id="UP000824248"/>
    </source>
</evidence>
<dbReference type="InterPro" id="IPR007448">
    <property type="entry name" value="Sigma70_reg_Rsd_AlgQ"/>
</dbReference>
<organism evidence="4 5">
    <name type="scientific">Candidatus Halomonas stercoripullorum</name>
    <dbReference type="NCBI Taxonomy" id="2838617"/>
    <lineage>
        <taxon>Bacteria</taxon>
        <taxon>Pseudomonadati</taxon>
        <taxon>Pseudomonadota</taxon>
        <taxon>Gammaproteobacteria</taxon>
        <taxon>Oceanospirillales</taxon>
        <taxon>Halomonadaceae</taxon>
        <taxon>Halomonas</taxon>
    </lineage>
</organism>
<keyword evidence="1 3" id="KW-0805">Transcription regulation</keyword>
<reference evidence="4" key="2">
    <citation type="submission" date="2021-04" db="EMBL/GenBank/DDBJ databases">
        <authorList>
            <person name="Gilroy R."/>
        </authorList>
    </citation>
    <scope>NUCLEOTIDE SEQUENCE</scope>
    <source>
        <strain evidence="4">1193</strain>
    </source>
</reference>
<dbReference type="GO" id="GO:0006355">
    <property type="term" value="P:regulation of DNA-templated transcription"/>
    <property type="evidence" value="ECO:0007669"/>
    <property type="project" value="InterPro"/>
</dbReference>
<dbReference type="NCBIfam" id="NF008723">
    <property type="entry name" value="PRK11718.1"/>
    <property type="match status" value="1"/>
</dbReference>
<dbReference type="PIRSF" id="PIRSF016548">
    <property type="entry name" value="Rsd_AlgQ"/>
    <property type="match status" value="1"/>
</dbReference>
<reference evidence="4" key="1">
    <citation type="journal article" date="2021" name="PeerJ">
        <title>Extensive microbial diversity within the chicken gut microbiome revealed by metagenomics and culture.</title>
        <authorList>
            <person name="Gilroy R."/>
            <person name="Ravi A."/>
            <person name="Getino M."/>
            <person name="Pursley I."/>
            <person name="Horton D.L."/>
            <person name="Alikhan N.F."/>
            <person name="Baker D."/>
            <person name="Gharbi K."/>
            <person name="Hall N."/>
            <person name="Watson M."/>
            <person name="Adriaenssens E.M."/>
            <person name="Foster-Nyarko E."/>
            <person name="Jarju S."/>
            <person name="Secka A."/>
            <person name="Antonio M."/>
            <person name="Oren A."/>
            <person name="Chaudhuri R.R."/>
            <person name="La Ragione R."/>
            <person name="Hildebrand F."/>
            <person name="Pallen M.J."/>
        </authorList>
    </citation>
    <scope>NUCLEOTIDE SEQUENCE</scope>
    <source>
        <strain evidence="4">1193</strain>
    </source>
</reference>
<evidence type="ECO:0000256" key="3">
    <source>
        <dbReference type="RuleBase" id="RU004409"/>
    </source>
</evidence>
<dbReference type="EMBL" id="DXFC01000148">
    <property type="protein sequence ID" value="HIX61574.1"/>
    <property type="molecule type" value="Genomic_DNA"/>
</dbReference>
<evidence type="ECO:0000256" key="2">
    <source>
        <dbReference type="ARBA" id="ARBA00023163"/>
    </source>
</evidence>
<dbReference type="Pfam" id="PF04353">
    <property type="entry name" value="Rsd_AlgQ"/>
    <property type="match status" value="1"/>
</dbReference>
<sequence length="162" mass="18695">MLEQCRTARERWGGVHQLIDKWLDQRRELLVSYVELKDTCDAELKTVSKELVDHFGELLIDYVSAGHFEIYPQLREEARAFGDHQALEIAAMLLERLERTTELVLAFDADYATPSRCEQSLPRLPAWLDRLAKGMSERFALEDQLIARLHAANMPLSELPDD</sequence>
<comment type="caution">
    <text evidence="4">The sequence shown here is derived from an EMBL/GenBank/DDBJ whole genome shotgun (WGS) entry which is preliminary data.</text>
</comment>
<dbReference type="InterPro" id="IPR038309">
    <property type="entry name" value="Rsd/AlgQ_sf"/>
</dbReference>
<comment type="similarity">
    <text evidence="3">Belongs to the Rsd/AlgQ family.</text>
</comment>
<evidence type="ECO:0000313" key="4">
    <source>
        <dbReference type="EMBL" id="HIX61574.1"/>
    </source>
</evidence>
<protein>
    <submittedName>
        <fullName evidence="4">Sigma D regulator</fullName>
    </submittedName>
</protein>